<dbReference type="AlphaFoldDB" id="A0A0D2L6V1"/>
<dbReference type="EMBL" id="KN817548">
    <property type="protein sequence ID" value="KJA22702.1"/>
    <property type="molecule type" value="Genomic_DNA"/>
</dbReference>
<evidence type="ECO:0000313" key="2">
    <source>
        <dbReference type="EMBL" id="KJA22702.1"/>
    </source>
</evidence>
<feature type="compositionally biased region" description="Basic and acidic residues" evidence="1">
    <location>
        <begin position="57"/>
        <end position="66"/>
    </location>
</feature>
<organism evidence="2 3">
    <name type="scientific">Hypholoma sublateritium (strain FD-334 SS-4)</name>
    <dbReference type="NCBI Taxonomy" id="945553"/>
    <lineage>
        <taxon>Eukaryota</taxon>
        <taxon>Fungi</taxon>
        <taxon>Dikarya</taxon>
        <taxon>Basidiomycota</taxon>
        <taxon>Agaricomycotina</taxon>
        <taxon>Agaricomycetes</taxon>
        <taxon>Agaricomycetidae</taxon>
        <taxon>Agaricales</taxon>
        <taxon>Agaricineae</taxon>
        <taxon>Strophariaceae</taxon>
        <taxon>Hypholoma</taxon>
    </lineage>
</organism>
<evidence type="ECO:0000256" key="1">
    <source>
        <dbReference type="SAM" id="MobiDB-lite"/>
    </source>
</evidence>
<dbReference type="OrthoDB" id="2690064at2759"/>
<keyword evidence="3" id="KW-1185">Reference proteome</keyword>
<proteinExistence type="predicted"/>
<feature type="compositionally biased region" description="Basic and acidic residues" evidence="1">
    <location>
        <begin position="178"/>
        <end position="189"/>
    </location>
</feature>
<name>A0A0D2L6V1_HYPSF</name>
<reference evidence="3" key="1">
    <citation type="submission" date="2014-04" db="EMBL/GenBank/DDBJ databases">
        <title>Evolutionary Origins and Diversification of the Mycorrhizal Mutualists.</title>
        <authorList>
            <consortium name="DOE Joint Genome Institute"/>
            <consortium name="Mycorrhizal Genomics Consortium"/>
            <person name="Kohler A."/>
            <person name="Kuo A."/>
            <person name="Nagy L.G."/>
            <person name="Floudas D."/>
            <person name="Copeland A."/>
            <person name="Barry K.W."/>
            <person name="Cichocki N."/>
            <person name="Veneault-Fourrey C."/>
            <person name="LaButti K."/>
            <person name="Lindquist E.A."/>
            <person name="Lipzen A."/>
            <person name="Lundell T."/>
            <person name="Morin E."/>
            <person name="Murat C."/>
            <person name="Riley R."/>
            <person name="Ohm R."/>
            <person name="Sun H."/>
            <person name="Tunlid A."/>
            <person name="Henrissat B."/>
            <person name="Grigoriev I.V."/>
            <person name="Hibbett D.S."/>
            <person name="Martin F."/>
        </authorList>
    </citation>
    <scope>NUCLEOTIDE SEQUENCE [LARGE SCALE GENOMIC DNA]</scope>
    <source>
        <strain evidence="3">FD-334 SS-4</strain>
    </source>
</reference>
<feature type="compositionally biased region" description="Low complexity" evidence="1">
    <location>
        <begin position="70"/>
        <end position="84"/>
    </location>
</feature>
<dbReference type="Proteomes" id="UP000054270">
    <property type="component" value="Unassembled WGS sequence"/>
</dbReference>
<gene>
    <name evidence="2" type="ORF">HYPSUDRAFT_202022</name>
</gene>
<feature type="region of interest" description="Disordered" evidence="1">
    <location>
        <begin position="39"/>
        <end position="84"/>
    </location>
</feature>
<accession>A0A0D2L6V1</accession>
<protein>
    <submittedName>
        <fullName evidence="2">Uncharacterized protein</fullName>
    </submittedName>
</protein>
<evidence type="ECO:0000313" key="3">
    <source>
        <dbReference type="Proteomes" id="UP000054270"/>
    </source>
</evidence>
<sequence length="197" mass="21912">MSTRFEELQYCDLDWKAEQIAIDTYPGWKVTWLKKQKKVAADQQNRTKRARQGSAADKPDSKRTKAIEFSSASSASPVPEVSQQSVPTVNIIPNTPARIVPGIDVEQQVPPKPYHNFLIRNPLSNGNTTFTAASMLPAEQNLCALEWIVSNPKGTTDEFSAYYDGLPAEDKQKWEKLSVEAKESGKTPGERVMGLQS</sequence>
<feature type="region of interest" description="Disordered" evidence="1">
    <location>
        <begin position="178"/>
        <end position="197"/>
    </location>
</feature>